<reference evidence="1" key="1">
    <citation type="submission" date="2021-06" db="EMBL/GenBank/DDBJ databases">
        <title>Parelaphostrongylus tenuis whole genome reference sequence.</title>
        <authorList>
            <person name="Garwood T.J."/>
            <person name="Larsen P.A."/>
            <person name="Fountain-Jones N.M."/>
            <person name="Garbe J.R."/>
            <person name="Macchietto M.G."/>
            <person name="Kania S.A."/>
            <person name="Gerhold R.W."/>
            <person name="Richards J.E."/>
            <person name="Wolf T.M."/>
        </authorList>
    </citation>
    <scope>NUCLEOTIDE SEQUENCE</scope>
    <source>
        <strain evidence="1">MNPRO001-30</strain>
        <tissue evidence="1">Meninges</tissue>
    </source>
</reference>
<comment type="caution">
    <text evidence="1">The sequence shown here is derived from an EMBL/GenBank/DDBJ whole genome shotgun (WGS) entry which is preliminary data.</text>
</comment>
<dbReference type="EMBL" id="JAHQIW010006818">
    <property type="protein sequence ID" value="KAJ1370637.1"/>
    <property type="molecule type" value="Genomic_DNA"/>
</dbReference>
<evidence type="ECO:0000313" key="2">
    <source>
        <dbReference type="Proteomes" id="UP001196413"/>
    </source>
</evidence>
<protein>
    <submittedName>
        <fullName evidence="1">Uncharacterized protein</fullName>
    </submittedName>
</protein>
<organism evidence="1 2">
    <name type="scientific">Parelaphostrongylus tenuis</name>
    <name type="common">Meningeal worm</name>
    <dbReference type="NCBI Taxonomy" id="148309"/>
    <lineage>
        <taxon>Eukaryota</taxon>
        <taxon>Metazoa</taxon>
        <taxon>Ecdysozoa</taxon>
        <taxon>Nematoda</taxon>
        <taxon>Chromadorea</taxon>
        <taxon>Rhabditida</taxon>
        <taxon>Rhabditina</taxon>
        <taxon>Rhabditomorpha</taxon>
        <taxon>Strongyloidea</taxon>
        <taxon>Metastrongylidae</taxon>
        <taxon>Parelaphostrongylus</taxon>
    </lineage>
</organism>
<dbReference type="Proteomes" id="UP001196413">
    <property type="component" value="Unassembled WGS sequence"/>
</dbReference>
<proteinExistence type="predicted"/>
<keyword evidence="2" id="KW-1185">Reference proteome</keyword>
<evidence type="ECO:0000313" key="1">
    <source>
        <dbReference type="EMBL" id="KAJ1370637.1"/>
    </source>
</evidence>
<accession>A0AAD5R6Y8</accession>
<gene>
    <name evidence="1" type="ORF">KIN20_032409</name>
</gene>
<name>A0AAD5R6Y8_PARTN</name>
<sequence>MKSAHLSSVLKDVDELLKISPAHTDQMLCVGEHDHFKLMGSVYYGLSNVVTSKYSRYIGRMKQVT</sequence>
<dbReference type="AlphaFoldDB" id="A0AAD5R6Y8"/>